<dbReference type="STRING" id="22663.A0A2I0KS12"/>
<gene>
    <name evidence="3" type="ORF">CRG98_008267</name>
</gene>
<dbReference type="Pfam" id="PF07727">
    <property type="entry name" value="RVT_2"/>
    <property type="match status" value="1"/>
</dbReference>
<dbReference type="EMBL" id="PGOL01000385">
    <property type="protein sequence ID" value="PKI71267.1"/>
    <property type="molecule type" value="Genomic_DNA"/>
</dbReference>
<keyword evidence="4" id="KW-1185">Reference proteome</keyword>
<sequence length="223" mass="24888">MVVARGKKEGTLYMTVNSHDSIALASANNDAELWHCRLGHMSEKGMKQCNADHCCYFKRFDNSFIILLLYVDDMLIGGSCAQEVNKLKKQLSKQFEMKDLGEAKQILGMRINRDKVAGKLFLLQAEYIEKVLKRFRMDEAKPISTPMGSHFKLSKRDSSKSDSERAHMEKTPYASAVGSIMYAMVCIRPDIAHAVGVNPADMLTKAVTLEKLKLCMASTGLGT</sequence>
<dbReference type="InterPro" id="IPR013103">
    <property type="entry name" value="RVT_2"/>
</dbReference>
<comment type="caution">
    <text evidence="3">The sequence shown here is derived from an EMBL/GenBank/DDBJ whole genome shotgun (WGS) entry which is preliminary data.</text>
</comment>
<evidence type="ECO:0000256" key="1">
    <source>
        <dbReference type="SAM" id="MobiDB-lite"/>
    </source>
</evidence>
<organism evidence="3 4">
    <name type="scientific">Punica granatum</name>
    <name type="common">Pomegranate</name>
    <dbReference type="NCBI Taxonomy" id="22663"/>
    <lineage>
        <taxon>Eukaryota</taxon>
        <taxon>Viridiplantae</taxon>
        <taxon>Streptophyta</taxon>
        <taxon>Embryophyta</taxon>
        <taxon>Tracheophyta</taxon>
        <taxon>Spermatophyta</taxon>
        <taxon>Magnoliopsida</taxon>
        <taxon>eudicotyledons</taxon>
        <taxon>Gunneridae</taxon>
        <taxon>Pentapetalae</taxon>
        <taxon>rosids</taxon>
        <taxon>malvids</taxon>
        <taxon>Myrtales</taxon>
        <taxon>Lythraceae</taxon>
        <taxon>Punica</taxon>
    </lineage>
</organism>
<evidence type="ECO:0000313" key="4">
    <source>
        <dbReference type="Proteomes" id="UP000233551"/>
    </source>
</evidence>
<protein>
    <recommendedName>
        <fullName evidence="2">Reverse transcriptase Ty1/copia-type domain-containing protein</fullName>
    </recommendedName>
</protein>
<feature type="region of interest" description="Disordered" evidence="1">
    <location>
        <begin position="146"/>
        <end position="169"/>
    </location>
</feature>
<dbReference type="Proteomes" id="UP000233551">
    <property type="component" value="Unassembled WGS sequence"/>
</dbReference>
<accession>A0A2I0KS12</accession>
<feature type="domain" description="Reverse transcriptase Ty1/copia-type" evidence="2">
    <location>
        <begin position="34"/>
        <end position="147"/>
    </location>
</feature>
<proteinExistence type="predicted"/>
<feature type="compositionally biased region" description="Basic and acidic residues" evidence="1">
    <location>
        <begin position="154"/>
        <end position="169"/>
    </location>
</feature>
<reference evidence="3 4" key="1">
    <citation type="submission" date="2017-11" db="EMBL/GenBank/DDBJ databases">
        <title>De-novo sequencing of pomegranate (Punica granatum L.) genome.</title>
        <authorList>
            <person name="Akparov Z."/>
            <person name="Amiraslanov A."/>
            <person name="Hajiyeva S."/>
            <person name="Abbasov M."/>
            <person name="Kaur K."/>
            <person name="Hamwieh A."/>
            <person name="Solovyev V."/>
            <person name="Salamov A."/>
            <person name="Braich B."/>
            <person name="Kosarev P."/>
            <person name="Mahmoud A."/>
            <person name="Hajiyev E."/>
            <person name="Babayeva S."/>
            <person name="Izzatullayeva V."/>
            <person name="Mammadov A."/>
            <person name="Mammadov A."/>
            <person name="Sharifova S."/>
            <person name="Ojaghi J."/>
            <person name="Eynullazada K."/>
            <person name="Bayramov B."/>
            <person name="Abdulazimova A."/>
            <person name="Shahmuradov I."/>
        </authorList>
    </citation>
    <scope>NUCLEOTIDE SEQUENCE [LARGE SCALE GENOMIC DNA]</scope>
    <source>
        <strain evidence="4">cv. AG2017</strain>
        <tissue evidence="3">Leaf</tissue>
    </source>
</reference>
<name>A0A2I0KS12_PUNGR</name>
<dbReference type="AlphaFoldDB" id="A0A2I0KS12"/>
<evidence type="ECO:0000313" key="3">
    <source>
        <dbReference type="EMBL" id="PKI71267.1"/>
    </source>
</evidence>
<evidence type="ECO:0000259" key="2">
    <source>
        <dbReference type="Pfam" id="PF07727"/>
    </source>
</evidence>